<proteinExistence type="predicted"/>
<comment type="caution">
    <text evidence="2">The sequence shown here is derived from an EMBL/GenBank/DDBJ whole genome shotgun (WGS) entry which is preliminary data.</text>
</comment>
<name>A0ABP9YJM5_9FUNG</name>
<gene>
    <name evidence="2" type="ORF">MFLAVUS_000410</name>
</gene>
<feature type="compositionally biased region" description="Acidic residues" evidence="1">
    <location>
        <begin position="7"/>
        <end position="36"/>
    </location>
</feature>
<sequence length="274" mass="31308">MLAYNLNEEEEREEEELEEGELEEKECVEDDEQGDDEGMYNALQQLSDLASDEVGHLNIIDFSSPVAVEILKPEISAEEFDRITDATNIEPIVLTDHAAALINALQSSTLFSSLIRESLCTNGFKRDFDFILHSDASFVEVTTRYFLNLLCSPNNPLNQKTLERTAATYFIIYIENQLFLSDNDLVQLDWLEREFFATDKRKWDGVLIKVDNRSCSPGLIEFFGGCNDNTPSSKSQHDVTKLYSKLVKVLKNHPSNTTKQTFCLRYFSKVTIYP</sequence>
<evidence type="ECO:0000313" key="2">
    <source>
        <dbReference type="EMBL" id="GAA5807060.1"/>
    </source>
</evidence>
<keyword evidence="3" id="KW-1185">Reference proteome</keyword>
<reference evidence="2 3" key="1">
    <citation type="submission" date="2024-04" db="EMBL/GenBank/DDBJ databases">
        <title>genome sequences of Mucor flavus KT1a and Helicostylum pulchrum KT1b strains isolated from the surface of a dry-aged beef.</title>
        <authorList>
            <person name="Toyotome T."/>
            <person name="Hosono M."/>
            <person name="Torimaru M."/>
            <person name="Fukuda K."/>
            <person name="Mikami N."/>
        </authorList>
    </citation>
    <scope>NUCLEOTIDE SEQUENCE [LARGE SCALE GENOMIC DNA]</scope>
    <source>
        <strain evidence="2 3">KT1a</strain>
    </source>
</reference>
<organism evidence="2 3">
    <name type="scientific">Mucor flavus</name>
    <dbReference type="NCBI Taxonomy" id="439312"/>
    <lineage>
        <taxon>Eukaryota</taxon>
        <taxon>Fungi</taxon>
        <taxon>Fungi incertae sedis</taxon>
        <taxon>Mucoromycota</taxon>
        <taxon>Mucoromycotina</taxon>
        <taxon>Mucoromycetes</taxon>
        <taxon>Mucorales</taxon>
        <taxon>Mucorineae</taxon>
        <taxon>Mucoraceae</taxon>
        <taxon>Mucor</taxon>
    </lineage>
</organism>
<dbReference type="EMBL" id="BAABUK010000002">
    <property type="protein sequence ID" value="GAA5807060.1"/>
    <property type="molecule type" value="Genomic_DNA"/>
</dbReference>
<evidence type="ECO:0000313" key="3">
    <source>
        <dbReference type="Proteomes" id="UP001473302"/>
    </source>
</evidence>
<dbReference type="Proteomes" id="UP001473302">
    <property type="component" value="Unassembled WGS sequence"/>
</dbReference>
<protein>
    <submittedName>
        <fullName evidence="2">Uncharacterized protein</fullName>
    </submittedName>
</protein>
<evidence type="ECO:0000256" key="1">
    <source>
        <dbReference type="SAM" id="MobiDB-lite"/>
    </source>
</evidence>
<accession>A0ABP9YJM5</accession>
<feature type="region of interest" description="Disordered" evidence="1">
    <location>
        <begin position="1"/>
        <end position="36"/>
    </location>
</feature>